<comment type="subcellular location">
    <subcellularLocation>
        <location evidence="1 9">Bacterial flagellum basal body</location>
    </subcellularLocation>
    <subcellularLocation>
        <location evidence="2">Cell membrane</location>
        <topology evidence="2">Multi-pass membrane protein</topology>
    </subcellularLocation>
</comment>
<evidence type="ECO:0000256" key="1">
    <source>
        <dbReference type="ARBA" id="ARBA00004117"/>
    </source>
</evidence>
<dbReference type="Pfam" id="PF01514">
    <property type="entry name" value="YscJ_FliF"/>
    <property type="match status" value="1"/>
</dbReference>
<comment type="function">
    <text evidence="9">The M ring may be actively involved in energy transduction.</text>
</comment>
<dbReference type="InterPro" id="IPR006182">
    <property type="entry name" value="FliF_N_dom"/>
</dbReference>
<dbReference type="EMBL" id="LMAR01000051">
    <property type="protein sequence ID" value="KQK29322.1"/>
    <property type="molecule type" value="Genomic_DNA"/>
</dbReference>
<evidence type="ECO:0000256" key="8">
    <source>
        <dbReference type="ARBA" id="ARBA00023143"/>
    </source>
</evidence>
<evidence type="ECO:0000256" key="10">
    <source>
        <dbReference type="SAM" id="MobiDB-lite"/>
    </source>
</evidence>
<dbReference type="Gene3D" id="3.30.300.30">
    <property type="match status" value="1"/>
</dbReference>
<keyword evidence="8 9" id="KW-0975">Bacterial flagellum</keyword>
<dbReference type="PANTHER" id="PTHR30046:SF0">
    <property type="entry name" value="FLAGELLAR M-RING PROTEIN"/>
    <property type="match status" value="1"/>
</dbReference>
<keyword evidence="4" id="KW-1003">Cell membrane</keyword>
<evidence type="ECO:0000313" key="13">
    <source>
        <dbReference type="EMBL" id="KQK29322.1"/>
    </source>
</evidence>
<evidence type="ECO:0000256" key="7">
    <source>
        <dbReference type="ARBA" id="ARBA00023136"/>
    </source>
</evidence>
<evidence type="ECO:0000256" key="9">
    <source>
        <dbReference type="PIRNR" id="PIRNR004862"/>
    </source>
</evidence>
<evidence type="ECO:0000256" key="6">
    <source>
        <dbReference type="ARBA" id="ARBA00022989"/>
    </source>
</evidence>
<keyword evidence="13" id="KW-0282">Flagellum</keyword>
<keyword evidence="5" id="KW-0812">Transmembrane</keyword>
<evidence type="ECO:0000259" key="12">
    <source>
        <dbReference type="Pfam" id="PF08345"/>
    </source>
</evidence>
<dbReference type="InterPro" id="IPR000067">
    <property type="entry name" value="FlgMring_FliF"/>
</dbReference>
<keyword evidence="13" id="KW-0969">Cilium</keyword>
<evidence type="ECO:0000259" key="11">
    <source>
        <dbReference type="Pfam" id="PF01514"/>
    </source>
</evidence>
<evidence type="ECO:0000256" key="5">
    <source>
        <dbReference type="ARBA" id="ARBA00022692"/>
    </source>
</evidence>
<keyword evidence="14" id="KW-1185">Reference proteome</keyword>
<dbReference type="PIRSF" id="PIRSF004862">
    <property type="entry name" value="FliF"/>
    <property type="match status" value="1"/>
</dbReference>
<feature type="compositionally biased region" description="Polar residues" evidence="10">
    <location>
        <begin position="262"/>
        <end position="276"/>
    </location>
</feature>
<evidence type="ECO:0000256" key="3">
    <source>
        <dbReference type="ARBA" id="ARBA00007971"/>
    </source>
</evidence>
<dbReference type="InterPro" id="IPR013556">
    <property type="entry name" value="Flag_M-ring_C"/>
</dbReference>
<feature type="compositionally biased region" description="Basic and acidic residues" evidence="10">
    <location>
        <begin position="248"/>
        <end position="261"/>
    </location>
</feature>
<comment type="caution">
    <text evidence="13">The sequence shown here is derived from an EMBL/GenBank/DDBJ whole genome shotgun (WGS) entry which is preliminary data.</text>
</comment>
<keyword evidence="13" id="KW-0966">Cell projection</keyword>
<feature type="domain" description="Flagellar M-ring C-terminal" evidence="12">
    <location>
        <begin position="228"/>
        <end position="389"/>
    </location>
</feature>
<dbReference type="GO" id="GO:0071973">
    <property type="term" value="P:bacterial-type flagellum-dependent cell motility"/>
    <property type="evidence" value="ECO:0007669"/>
    <property type="project" value="InterPro"/>
</dbReference>
<sequence length="545" mass="58723">MLAVTLALVGFFGFVMLKMSQPAMSVLFTDLSSQDVSAILKDLDTRGIKYELRGDGQTVLVPKADVPRLRLDLAGKGIPAGGGVGYEIFDKGDAFSSTSFVQNINHLRALEGELSRSIRSISRVQAARVHLVIPERRLFERDREPPRASIALKLAGDLDAAQVRAVRHLVASAVDGLKPERVSIVDERGRLLADGAQSDQSLIGLGIEERQTAIEKRLKSQVEDIVASVVGHGRARVQVSAALDTNRIESRSESYDPESRVLRSSQNRTEASTTTEGGNGAVTVGNELPGAQQAQGAQQNQRENSSKNEEVANYEISRTTRTEVLEGGRVKKLSVAVLVDGTYNRSPAGEVAYQPRNAEELERIGELVRTAVGFDQGRGDKVEIVNLRFAEAPPAPGDLTEQTLMQQLTSFTREDLVRFAELGVISLLTLMVLMTVVRPLLKQVLASDNSNVRAIPSFMRNATLTGTEITTGDPAGTGRAVTTVGPDGEILTAEVEAPSERMLAIAQVKGQLKAQSVEKIGALVAQNPADSVAVLRSWIHEKAPA</sequence>
<dbReference type="Pfam" id="PF08345">
    <property type="entry name" value="YscJ_FliF_C"/>
    <property type="match status" value="1"/>
</dbReference>
<dbReference type="Proteomes" id="UP000051562">
    <property type="component" value="Unassembled WGS sequence"/>
</dbReference>
<reference evidence="13 14" key="1">
    <citation type="submission" date="2015-10" db="EMBL/GenBank/DDBJ databases">
        <title>Draft genome of Bosea thiooxidans.</title>
        <authorList>
            <person name="Wang X."/>
        </authorList>
    </citation>
    <scope>NUCLEOTIDE SEQUENCE [LARGE SCALE GENOMIC DNA]</scope>
    <source>
        <strain evidence="13 14">CGMCC 9174</strain>
    </source>
</reference>
<feature type="compositionally biased region" description="Low complexity" evidence="10">
    <location>
        <begin position="290"/>
        <end position="301"/>
    </location>
</feature>
<proteinExistence type="inferred from homology"/>
<dbReference type="NCBIfam" id="TIGR00206">
    <property type="entry name" value="fliF"/>
    <property type="match status" value="1"/>
</dbReference>
<dbReference type="AlphaFoldDB" id="A0A0Q3SVA7"/>
<protein>
    <recommendedName>
        <fullName evidence="9">Flagellar M-ring protein</fullName>
    </recommendedName>
</protein>
<feature type="domain" description="Flagellar M-ring N-terminal" evidence="11">
    <location>
        <begin position="20"/>
        <end position="193"/>
    </location>
</feature>
<keyword evidence="6" id="KW-1133">Transmembrane helix</keyword>
<evidence type="ECO:0000256" key="4">
    <source>
        <dbReference type="ARBA" id="ARBA00022475"/>
    </source>
</evidence>
<evidence type="ECO:0000313" key="14">
    <source>
        <dbReference type="Proteomes" id="UP000051562"/>
    </source>
</evidence>
<dbReference type="InterPro" id="IPR043427">
    <property type="entry name" value="YscJ/FliF"/>
</dbReference>
<dbReference type="GO" id="GO:0005886">
    <property type="term" value="C:plasma membrane"/>
    <property type="evidence" value="ECO:0007669"/>
    <property type="project" value="UniProtKB-SubCell"/>
</dbReference>
<dbReference type="STRING" id="53254.SAMN05660750_00572"/>
<gene>
    <name evidence="13" type="ORF">ARD30_18560</name>
</gene>
<name>A0A0Q3SVA7_9HYPH</name>
<dbReference type="GO" id="GO:0003774">
    <property type="term" value="F:cytoskeletal motor activity"/>
    <property type="evidence" value="ECO:0007669"/>
    <property type="project" value="InterPro"/>
</dbReference>
<comment type="similarity">
    <text evidence="3 9">Belongs to the FliF family.</text>
</comment>
<accession>A0A0Q3SVA7</accession>
<dbReference type="PRINTS" id="PR01009">
    <property type="entry name" value="FLGMRINGFLIF"/>
</dbReference>
<organism evidence="13 14">
    <name type="scientific">Bosea thiooxidans</name>
    <dbReference type="NCBI Taxonomy" id="53254"/>
    <lineage>
        <taxon>Bacteria</taxon>
        <taxon>Pseudomonadati</taxon>
        <taxon>Pseudomonadota</taxon>
        <taxon>Alphaproteobacteria</taxon>
        <taxon>Hyphomicrobiales</taxon>
        <taxon>Boseaceae</taxon>
        <taxon>Bosea</taxon>
    </lineage>
</organism>
<dbReference type="PANTHER" id="PTHR30046">
    <property type="entry name" value="FLAGELLAR M-RING PROTEIN"/>
    <property type="match status" value="1"/>
</dbReference>
<feature type="region of interest" description="Disordered" evidence="10">
    <location>
        <begin position="248"/>
        <end position="313"/>
    </location>
</feature>
<dbReference type="InterPro" id="IPR045851">
    <property type="entry name" value="AMP-bd_C_sf"/>
</dbReference>
<evidence type="ECO:0000256" key="2">
    <source>
        <dbReference type="ARBA" id="ARBA00004651"/>
    </source>
</evidence>
<keyword evidence="7" id="KW-0472">Membrane</keyword>
<dbReference type="GO" id="GO:0009431">
    <property type="term" value="C:bacterial-type flagellum basal body, MS ring"/>
    <property type="evidence" value="ECO:0007669"/>
    <property type="project" value="InterPro"/>
</dbReference>